<accession>S2DDW3</accession>
<dbReference type="AlphaFoldDB" id="S2DDW3"/>
<gene>
    <name evidence="4" type="ORF">A33Q_3360</name>
</gene>
<dbReference type="InterPro" id="IPR026444">
    <property type="entry name" value="Secre_tail"/>
</dbReference>
<dbReference type="Pfam" id="PF18911">
    <property type="entry name" value="PKD_4"/>
    <property type="match status" value="2"/>
</dbReference>
<name>S2DDW3_INDAL</name>
<evidence type="ECO:0000256" key="1">
    <source>
        <dbReference type="SAM" id="Phobius"/>
    </source>
</evidence>
<dbReference type="InterPro" id="IPR000601">
    <property type="entry name" value="PKD_dom"/>
</dbReference>
<dbReference type="CDD" id="cd00146">
    <property type="entry name" value="PKD"/>
    <property type="match status" value="2"/>
</dbReference>
<evidence type="ECO:0000259" key="2">
    <source>
        <dbReference type="PROSITE" id="PS50093"/>
    </source>
</evidence>
<protein>
    <submittedName>
        <fullName evidence="4">Internalin, putative</fullName>
    </submittedName>
</protein>
<dbReference type="NCBIfam" id="TIGR04183">
    <property type="entry name" value="Por_Secre_tail"/>
    <property type="match status" value="1"/>
</dbReference>
<evidence type="ECO:0000313" key="4">
    <source>
        <dbReference type="EMBL" id="EOZ95155.1"/>
    </source>
</evidence>
<dbReference type="InterPro" id="IPR035986">
    <property type="entry name" value="PKD_dom_sf"/>
</dbReference>
<keyword evidence="1" id="KW-0812">Transmembrane</keyword>
<dbReference type="Gene3D" id="2.60.40.10">
    <property type="entry name" value="Immunoglobulins"/>
    <property type="match status" value="3"/>
</dbReference>
<dbReference type="GO" id="GO:0007156">
    <property type="term" value="P:homophilic cell adhesion via plasma membrane adhesion molecules"/>
    <property type="evidence" value="ECO:0007669"/>
    <property type="project" value="InterPro"/>
</dbReference>
<dbReference type="SMART" id="SM00089">
    <property type="entry name" value="PKD"/>
    <property type="match status" value="3"/>
</dbReference>
<dbReference type="InterPro" id="IPR013783">
    <property type="entry name" value="Ig-like_fold"/>
</dbReference>
<keyword evidence="1" id="KW-1133">Transmembrane helix</keyword>
<dbReference type="EMBL" id="ALWO02000040">
    <property type="protein sequence ID" value="EOZ95155.1"/>
    <property type="molecule type" value="Genomic_DNA"/>
</dbReference>
<dbReference type="PROSITE" id="PS50093">
    <property type="entry name" value="PKD"/>
    <property type="match status" value="2"/>
</dbReference>
<evidence type="ECO:0000259" key="3">
    <source>
        <dbReference type="PROSITE" id="PS50268"/>
    </source>
</evidence>
<dbReference type="Pfam" id="PF24907">
    <property type="entry name" value="SIBA-E_N"/>
    <property type="match status" value="1"/>
</dbReference>
<dbReference type="InterPro" id="IPR022409">
    <property type="entry name" value="PKD/Chitinase_dom"/>
</dbReference>
<comment type="caution">
    <text evidence="4">The sequence shown here is derived from an EMBL/GenBank/DDBJ whole genome shotgun (WGS) entry which is preliminary data.</text>
</comment>
<feature type="transmembrane region" description="Helical" evidence="1">
    <location>
        <begin position="29"/>
        <end position="48"/>
    </location>
</feature>
<dbReference type="RefSeq" id="WP_009034655.1">
    <property type="nucleotide sequence ID" value="NZ_ALWO02000040.1"/>
</dbReference>
<dbReference type="Pfam" id="PF13573">
    <property type="entry name" value="SprB"/>
    <property type="match status" value="2"/>
</dbReference>
<dbReference type="InterPro" id="IPR002126">
    <property type="entry name" value="Cadherin-like_dom"/>
</dbReference>
<feature type="domain" description="PKD" evidence="2">
    <location>
        <begin position="657"/>
        <end position="718"/>
    </location>
</feature>
<dbReference type="Pfam" id="PF24908">
    <property type="entry name" value="Ig_SIBA-E_2nd"/>
    <property type="match status" value="1"/>
</dbReference>
<dbReference type="eggNOG" id="COG3291">
    <property type="taxonomic scope" value="Bacteria"/>
</dbReference>
<dbReference type="GO" id="GO:0005509">
    <property type="term" value="F:calcium ion binding"/>
    <property type="evidence" value="ECO:0007669"/>
    <property type="project" value="InterPro"/>
</dbReference>
<reference evidence="4 5" key="1">
    <citation type="journal article" date="2013" name="Genome Announc.">
        <title>Draft Genome Sequence of Indibacter alkaliphilus Strain LW1T, Isolated from Lonar Lake, a Haloalkaline Lake in the Buldana District of Maharashtra, India.</title>
        <authorList>
            <person name="Singh A."/>
            <person name="Kumar Jangir P."/>
            <person name="Sharma R."/>
            <person name="Singh A."/>
            <person name="Kumar Pinnaka A."/>
            <person name="Shivaji S."/>
        </authorList>
    </citation>
    <scope>NUCLEOTIDE SEQUENCE [LARGE SCALE GENOMIC DNA]</scope>
    <source>
        <strain evidence="5">CCUG 57479 / KCTC 22604 / LW1</strain>
    </source>
</reference>
<keyword evidence="1" id="KW-0472">Membrane</keyword>
<dbReference type="InterPro" id="IPR025667">
    <property type="entry name" value="SprB_repeat"/>
</dbReference>
<sequence length="991" mass="107865">MRNFYSNYRWFGSRNAMDTKKNSCFGLPLNLWFKALVLVFAFISFFAFESNATHGRYGNISWRPIPDQPGLVEFKVSLVYRKTFFYGINDNVIGRTLSVSTFNHGDNTTRSIPLIITSESRTENWIYGEATFTKQYSNPNGNYVAFFQFCCRLSSLLNNRDATFRIESTVNLGSGNISPISTLQPVISLPQGLESANFLIPAFDPNGDNLTFSLTPSSQMGSGSSNPTGFSIDPVTGLASFNTNRAQGLYSVAVTISDNNGATIPVDFLILIIPASSNNPPVFIYPPTPTNASIIEVVKDEMVSFTIRGEDPDPNDFISLQATGVPLSANFVPNLPITGGIGEALETTFSWTPTELGNVLLNFSIIDSNGAQATTSVTILVVEFICDLSVSGESSPVTCVDGNNGTITIETSGGAKPYEFSIDGGINYQNDNIFNDLEEGIYTITVKDANGCIEETVVNVDQKNDIPVINSLTGPTDPIPASLVIAEFQAEVTDENLVQAVWSWGDGETSLEDNPENTLIASHTYLQPGNYTVTLTITDICGETASEIIENIEVIEVCDLLINGETFPVSCVGGNDGTVTVDVSGGAEPYEFSIDGGVTYQSENIFDNLEEGAYTIIVKDANNCTEEITIEVGQQNDLPVINSLTGSSEPISLSDATVEFEAEVSDDNLIMAVWNWGDGETSIENDPGNIINGSHTYQQPGVYPVTLTITDFCGETATELFEFVVVFDPSGGFVTGGGWIHSPAGAYVDNPIAEGRANFGFVSKYQRGAKVPTGQTQFQFQAEKFNFHSTLYEWLVVAGHRAQYKGEGRVNGQNGYGFMLTAIDGDRMGNKSADRFRIKIWEMGSGNIVYDNQMGESDDSDATTEIQGGSIVIHDAPRGNQNKRMDDEEEEEVEVFELMEQQSIFDEITNNGLKIYPNPASTTAHIQVSLTEPSDVGISIFDSAGRIIYAEENQEESSFTRSISLDGVSSGVYHVVVKINQQYVQGRLIKQ</sequence>
<dbReference type="SUPFAM" id="SSF49299">
    <property type="entry name" value="PKD domain"/>
    <property type="match status" value="2"/>
</dbReference>
<dbReference type="InterPro" id="IPR056847">
    <property type="entry name" value="Ig_SibA-E_2nd"/>
</dbReference>
<feature type="domain" description="PKD" evidence="2">
    <location>
        <begin position="488"/>
        <end position="546"/>
    </location>
</feature>
<dbReference type="STRING" id="1189612.A33Q_3360"/>
<dbReference type="PROSITE" id="PS50268">
    <property type="entry name" value="CADHERIN_2"/>
    <property type="match status" value="1"/>
</dbReference>
<dbReference type="Pfam" id="PF18962">
    <property type="entry name" value="Por_Secre_tail"/>
    <property type="match status" value="1"/>
</dbReference>
<feature type="domain" description="Cadherin" evidence="3">
    <location>
        <begin position="200"/>
        <end position="283"/>
    </location>
</feature>
<organism evidence="4 5">
    <name type="scientific">Indibacter alkaliphilus (strain CCUG 57479 / KCTC 22604 / LW1)</name>
    <dbReference type="NCBI Taxonomy" id="1189612"/>
    <lineage>
        <taxon>Bacteria</taxon>
        <taxon>Pseudomonadati</taxon>
        <taxon>Bacteroidota</taxon>
        <taxon>Cytophagia</taxon>
        <taxon>Cytophagales</taxon>
        <taxon>Cyclobacteriaceae</taxon>
    </lineage>
</organism>
<keyword evidence="5" id="KW-1185">Reference proteome</keyword>
<dbReference type="OrthoDB" id="818293at2"/>
<evidence type="ECO:0000313" key="5">
    <source>
        <dbReference type="Proteomes" id="UP000006073"/>
    </source>
</evidence>
<dbReference type="Proteomes" id="UP000006073">
    <property type="component" value="Unassembled WGS sequence"/>
</dbReference>
<dbReference type="GO" id="GO:0016020">
    <property type="term" value="C:membrane"/>
    <property type="evidence" value="ECO:0007669"/>
    <property type="project" value="InterPro"/>
</dbReference>
<dbReference type="InterPro" id="IPR056844">
    <property type="entry name" value="SibA-E_N"/>
</dbReference>
<proteinExistence type="predicted"/>